<proteinExistence type="predicted"/>
<organism evidence="1 2">
    <name type="scientific">Mycobacterium phage Xula</name>
    <dbReference type="NCBI Taxonomy" id="2599884"/>
    <lineage>
        <taxon>Viruses</taxon>
        <taxon>Duplodnaviria</taxon>
        <taxon>Heunggongvirae</taxon>
        <taxon>Uroviricota</taxon>
        <taxon>Caudoviricetes</taxon>
        <taxon>Chebruvirinae</taxon>
        <taxon>Brujitavirus</taxon>
        <taxon>Brujitavirus xula</taxon>
    </lineage>
</organism>
<dbReference type="KEGG" id="vg:65122090"/>
<evidence type="ECO:0000313" key="1">
    <source>
        <dbReference type="EMBL" id="QFG11081.1"/>
    </source>
</evidence>
<sequence>MAELAPSDLPAKVRGLFADDTEAQTAINAALAAARRYCGWHVSPVRTDDEIEVDGSGGAVLSLPTLRLLDVKSVVELGTALDVDTLTWSRRKGTITKPWGRWTARDGGVVVTVTHGYTETEAADWRAAVARLVAQRYGSKRDSADLKRKKIDDVEYEWFEAISNDSELSALFSAFRILPSP</sequence>
<gene>
    <name evidence="1" type="primary">8</name>
    <name evidence="1" type="ORF">PBI_XULA_8</name>
</gene>
<evidence type="ECO:0000313" key="2">
    <source>
        <dbReference type="Proteomes" id="UP000326015"/>
    </source>
</evidence>
<dbReference type="Proteomes" id="UP000326015">
    <property type="component" value="Segment"/>
</dbReference>
<keyword evidence="2" id="KW-1185">Reference proteome</keyword>
<protein>
    <submittedName>
        <fullName evidence="1">Head-to-tail adaptor</fullName>
    </submittedName>
</protein>
<reference evidence="1 2" key="1">
    <citation type="submission" date="2019-07" db="EMBL/GenBank/DDBJ databases">
        <authorList>
            <person name="Aull H.A."/>
            <person name="Stoner T.H."/>
            <person name="Garlena R.A."/>
            <person name="Russell D.A."/>
            <person name="Pope W.H."/>
            <person name="Jacobs-Sera D."/>
            <person name="Hatfull G.F."/>
        </authorList>
    </citation>
    <scope>NUCLEOTIDE SEQUENCE [LARGE SCALE GENOMIC DNA]</scope>
</reference>
<dbReference type="RefSeq" id="YP_010104148.1">
    <property type="nucleotide sequence ID" value="NC_055815.1"/>
</dbReference>
<accession>A0A5J6TJM5</accession>
<name>A0A5J6TJM5_9CAUD</name>
<dbReference type="EMBL" id="MN234195">
    <property type="protein sequence ID" value="QFG11081.1"/>
    <property type="molecule type" value="Genomic_DNA"/>
</dbReference>
<dbReference type="GeneID" id="65122090"/>